<comment type="caution">
    <text evidence="1">The sequence shown here is derived from an EMBL/GenBank/DDBJ whole genome shotgun (WGS) entry which is preliminary data.</text>
</comment>
<sequence>MAATFRLSGRSHTEPGLQANWQIPSFPIETKRVSKIGYPLECPSFFISFEYLIWPFRAGGFRFESKVLRVGS</sequence>
<keyword evidence="2" id="KW-1185">Reference proteome</keyword>
<accession>A0A1C7NVJ4</accession>
<gene>
    <name evidence="1" type="ORF">ADU59_23300</name>
</gene>
<reference evidence="1 2" key="1">
    <citation type="journal article" date="2016" name="Syst. Appl. Microbiol.">
        <title>Pararhizobium polonicum sp. nov. isolated from tumors on stone fruit rootstocks.</title>
        <authorList>
            <person name="Pulawska J."/>
            <person name="Kuzmanovic N."/>
            <person name="Willems A."/>
            <person name="Pothier J.F."/>
        </authorList>
    </citation>
    <scope>NUCLEOTIDE SEQUENCE [LARGE SCALE GENOMIC DNA]</scope>
    <source>
        <strain evidence="1 2">F5.1</strain>
    </source>
</reference>
<evidence type="ECO:0000313" key="2">
    <source>
        <dbReference type="Proteomes" id="UP000093111"/>
    </source>
</evidence>
<evidence type="ECO:0000313" key="1">
    <source>
        <dbReference type="EMBL" id="OBZ93020.1"/>
    </source>
</evidence>
<dbReference type="STRING" id="1612624.ADU59_23300"/>
<dbReference type="EMBL" id="LGLV01000016">
    <property type="protein sequence ID" value="OBZ93020.1"/>
    <property type="molecule type" value="Genomic_DNA"/>
</dbReference>
<dbReference type="Proteomes" id="UP000093111">
    <property type="component" value="Unassembled WGS sequence"/>
</dbReference>
<proteinExistence type="predicted"/>
<organism evidence="1 2">
    <name type="scientific">Pararhizobium polonicum</name>
    <dbReference type="NCBI Taxonomy" id="1612624"/>
    <lineage>
        <taxon>Bacteria</taxon>
        <taxon>Pseudomonadati</taxon>
        <taxon>Pseudomonadota</taxon>
        <taxon>Alphaproteobacteria</taxon>
        <taxon>Hyphomicrobiales</taxon>
        <taxon>Rhizobiaceae</taxon>
        <taxon>Rhizobium/Agrobacterium group</taxon>
        <taxon>Pararhizobium</taxon>
    </lineage>
</organism>
<dbReference type="AlphaFoldDB" id="A0A1C7NVJ4"/>
<name>A0A1C7NVJ4_9HYPH</name>
<protein>
    <submittedName>
        <fullName evidence="1">Uncharacterized protein</fullName>
    </submittedName>
</protein>